<proteinExistence type="predicted"/>
<sequence length="259" mass="27433">MSKWKISLAMFPKLRGRALPKLGGAADWVEGRLRKAYRSMRDRMSPPVAVLVKKGTVTIAESVRAGGRVHILDVRPSVSQQLSTLQLEARNVHVGSSTISYGSVEMAAAAYSQLRKAVLPTSWSTWVWRLLGLLMLAFVLRLLLIALLGGPAATPQAGSNLQGATARMATDPNYFPPEPAAQPLPGVSELFGAAAPAGNGDLADQIYQQARAAAARTEHENMPPQPSANVEGLSGFGLEETGDQAGPGCDPNLAFKVAP</sequence>
<feature type="region of interest" description="Disordered" evidence="1">
    <location>
        <begin position="238"/>
        <end position="259"/>
    </location>
</feature>
<dbReference type="Proteomes" id="UP000825388">
    <property type="component" value="Unassembled WGS sequence"/>
</dbReference>
<dbReference type="EMBL" id="LOKL01000153">
    <property type="protein sequence ID" value="MBZ3926170.1"/>
    <property type="molecule type" value="Genomic_DNA"/>
</dbReference>
<reference evidence="3" key="1">
    <citation type="submission" date="2015-12" db="EMBL/GenBank/DDBJ databases">
        <authorList>
            <person name="Bansal K."/>
            <person name="Midha S."/>
            <person name="Patil P.B."/>
        </authorList>
    </citation>
    <scope>NUCLEOTIDE SEQUENCE</scope>
    <source>
        <strain evidence="3">LMG867</strain>
    </source>
</reference>
<evidence type="ECO:0000256" key="1">
    <source>
        <dbReference type="SAM" id="MobiDB-lite"/>
    </source>
</evidence>
<keyword evidence="2" id="KW-0472">Membrane</keyword>
<accession>A0AAW4RSS9</accession>
<gene>
    <name evidence="3" type="ORF">Xseb_19080</name>
</gene>
<protein>
    <submittedName>
        <fullName evidence="3">Uncharacterized protein</fullName>
    </submittedName>
</protein>
<evidence type="ECO:0000313" key="4">
    <source>
        <dbReference type="Proteomes" id="UP000825388"/>
    </source>
</evidence>
<dbReference type="RefSeq" id="WP_089113675.1">
    <property type="nucleotide sequence ID" value="NZ_LOKL01000153.1"/>
</dbReference>
<keyword evidence="2" id="KW-1133">Transmembrane helix</keyword>
<evidence type="ECO:0000313" key="3">
    <source>
        <dbReference type="EMBL" id="MBZ3926170.1"/>
    </source>
</evidence>
<evidence type="ECO:0000256" key="2">
    <source>
        <dbReference type="SAM" id="Phobius"/>
    </source>
</evidence>
<organism evidence="3 4">
    <name type="scientific">Xanthomonas citri pv. sesbaniae</name>
    <dbReference type="NCBI Taxonomy" id="473425"/>
    <lineage>
        <taxon>Bacteria</taxon>
        <taxon>Pseudomonadati</taxon>
        <taxon>Pseudomonadota</taxon>
        <taxon>Gammaproteobacteria</taxon>
        <taxon>Lysobacterales</taxon>
        <taxon>Lysobacteraceae</taxon>
        <taxon>Xanthomonas</taxon>
    </lineage>
</organism>
<comment type="caution">
    <text evidence="3">The sequence shown here is derived from an EMBL/GenBank/DDBJ whole genome shotgun (WGS) entry which is preliminary data.</text>
</comment>
<name>A0AAW4RSS9_XANCI</name>
<dbReference type="AlphaFoldDB" id="A0AAW4RSS9"/>
<keyword evidence="2" id="KW-0812">Transmembrane</keyword>
<feature type="transmembrane region" description="Helical" evidence="2">
    <location>
        <begin position="126"/>
        <end position="149"/>
    </location>
</feature>